<keyword evidence="10 13" id="KW-0472">Membrane</keyword>
<dbReference type="FunFam" id="2.60.120.430:FF:000003">
    <property type="entry name" value="FERONIA receptor-like kinase"/>
    <property type="match status" value="1"/>
</dbReference>
<evidence type="ECO:0000256" key="8">
    <source>
        <dbReference type="ARBA" id="ARBA00022840"/>
    </source>
</evidence>
<dbReference type="Gene3D" id="3.30.200.20">
    <property type="entry name" value="Phosphorylase Kinase, domain 1"/>
    <property type="match status" value="1"/>
</dbReference>
<keyword evidence="2" id="KW-0723">Serine/threonine-protein kinase</keyword>
<evidence type="ECO:0000256" key="10">
    <source>
        <dbReference type="ARBA" id="ARBA00023136"/>
    </source>
</evidence>
<dbReference type="AlphaFoldDB" id="A0A4D6NJ63"/>
<protein>
    <submittedName>
        <fullName evidence="15">Interleukin-1 receptor-associated kinase 4</fullName>
    </submittedName>
</protein>
<dbReference type="InterPro" id="IPR008271">
    <property type="entry name" value="Ser/Thr_kinase_AS"/>
</dbReference>
<dbReference type="GO" id="GO:0004674">
    <property type="term" value="F:protein serine/threonine kinase activity"/>
    <property type="evidence" value="ECO:0007669"/>
    <property type="project" value="UniProtKB-KW"/>
</dbReference>
<dbReference type="Pfam" id="PF07714">
    <property type="entry name" value="PK_Tyr_Ser-Thr"/>
    <property type="match status" value="1"/>
</dbReference>
<evidence type="ECO:0000256" key="6">
    <source>
        <dbReference type="ARBA" id="ARBA00022741"/>
    </source>
</evidence>
<evidence type="ECO:0000256" key="12">
    <source>
        <dbReference type="PROSITE-ProRule" id="PRU10141"/>
    </source>
</evidence>
<keyword evidence="5" id="KW-0732">Signal</keyword>
<dbReference type="InterPro" id="IPR024788">
    <property type="entry name" value="Malectin-like_Carb-bd_dom"/>
</dbReference>
<dbReference type="GO" id="GO:0004714">
    <property type="term" value="F:transmembrane receptor protein tyrosine kinase activity"/>
    <property type="evidence" value="ECO:0007669"/>
    <property type="project" value="InterPro"/>
</dbReference>
<evidence type="ECO:0000313" key="16">
    <source>
        <dbReference type="Proteomes" id="UP000501690"/>
    </source>
</evidence>
<evidence type="ECO:0000256" key="5">
    <source>
        <dbReference type="ARBA" id="ARBA00022729"/>
    </source>
</evidence>
<keyword evidence="8 12" id="KW-0067">ATP-binding</keyword>
<evidence type="ECO:0000256" key="3">
    <source>
        <dbReference type="ARBA" id="ARBA00022679"/>
    </source>
</evidence>
<dbReference type="FunFam" id="3.30.200.20:FF:000039">
    <property type="entry name" value="receptor-like protein kinase FERONIA"/>
    <property type="match status" value="1"/>
</dbReference>
<keyword evidence="16" id="KW-1185">Reference proteome</keyword>
<dbReference type="InterPro" id="IPR045272">
    <property type="entry name" value="ANXUR1/2-like"/>
</dbReference>
<keyword evidence="7 15" id="KW-0418">Kinase</keyword>
<evidence type="ECO:0000256" key="11">
    <source>
        <dbReference type="ARBA" id="ARBA00023180"/>
    </source>
</evidence>
<comment type="subcellular location">
    <subcellularLocation>
        <location evidence="1">Membrane</location>
        <topology evidence="1">Single-pass type I membrane protein</topology>
    </subcellularLocation>
</comment>
<evidence type="ECO:0000256" key="13">
    <source>
        <dbReference type="SAM" id="Phobius"/>
    </source>
</evidence>
<dbReference type="PROSITE" id="PS00108">
    <property type="entry name" value="PROTEIN_KINASE_ST"/>
    <property type="match status" value="1"/>
</dbReference>
<sequence length="1080" mass="121827">MSTLNTAAPTAYPHLPFSCSLTHALIFINTSTSLHSKIGGRSAACNPYKSEDKRWEQRCRKSCLELLVETERERVRERVRVSRREGFELLVETERERERERDSGRVIWAVCVREEGKERVLCVCGRFGERKMRNGEAVERWRIFQKRKHKCADCCVGNVATDSICFATVCCFDYMILMETTCTRAASGTILLLFLLLWCLSFLSIADHIYSPSDLFSISCGSSTNFSTLDTRNWTSDIHFLSPTHLSVSAPSLTPSTIQGPYTHARLSHSPFSYSFPLTPGPKFIRLFFYSTSYQNFPRSQASFSVQAGPYTLLHHFNASLNDDAEDDPSHPHILFREYCVYVGAGEKLNITFIPSSTGSYAFINGIEIVSMPSYLYYTNPNVDIDGLPKLVGGETYPIENHLALETKYRLGLANRNIPEAEDTGMLRVWDIHNKYITSQSVKSFYIGNKPKLNFTKTPNYTAPDQVYLSLVNMGPNASINMGFNLTWQLPVDPGFTYMLRLHFCQLDPEVIGSGDQIFLIYIRDDLVEDFVDIFSWGGKQRGVPVVRDYAVIINASDNQKKTYLSVKLHPHDKSLIKDAQLNAIELFKISDPTGNLAVPGSDPPPQTVQISKNKNNSTARIPAAVAGAVSGVLLFSFIVAFFLIKRRKNVVDNKGPHKKDGTSRCSGLLSIPTALCRQFSIAEIKVATNNFDQVFEVGVGGFGNVYKGHIDNGSTTVAVKRLKPGSRQGIREFKNEIQMLSQLCHPNIVSLIGYCYENNEMILVYDFMNHGNLRDHLYDTDNPSLSWERYENNEMILVYAFMNHGNVRDHLYDTDNPSLSWERRLQICIGVARGLHYLHTGEKQVIIHRDVKSSNILLDDKWVAKVSDFGLSRIGGPSGSSMSSVSVKTEVKGSIGYLDPEYYKRHLLTEKSDVYSLGVMLLEVLSGRKPLFSGEEKQRMSLVNWAKDCYEKGTPNEIVDTELKGQVAPQSLRKFVEVAFACLVEDGTQRPSMNDVVELLEFALELQVLAVNVTFGYLAKKHLVNLTITDKTDVYSFGMVVLEVVRGGNYLRMEEFWDEPIERIQISKERLLRSVGKYS</sequence>
<proteinExistence type="predicted"/>
<dbReference type="InterPro" id="IPR011009">
    <property type="entry name" value="Kinase-like_dom_sf"/>
</dbReference>
<dbReference type="Proteomes" id="UP000501690">
    <property type="component" value="Linkage Group LG10"/>
</dbReference>
<dbReference type="FunFam" id="1.10.510.10:FF:000252">
    <property type="entry name" value="Receptor-like protein kinase FERONIA"/>
    <property type="match status" value="1"/>
</dbReference>
<organism evidence="15 16">
    <name type="scientific">Vigna unguiculata</name>
    <name type="common">Cowpea</name>
    <dbReference type="NCBI Taxonomy" id="3917"/>
    <lineage>
        <taxon>Eukaryota</taxon>
        <taxon>Viridiplantae</taxon>
        <taxon>Streptophyta</taxon>
        <taxon>Embryophyta</taxon>
        <taxon>Tracheophyta</taxon>
        <taxon>Spermatophyta</taxon>
        <taxon>Magnoliopsida</taxon>
        <taxon>eudicotyledons</taxon>
        <taxon>Gunneridae</taxon>
        <taxon>Pentapetalae</taxon>
        <taxon>rosids</taxon>
        <taxon>fabids</taxon>
        <taxon>Fabales</taxon>
        <taxon>Fabaceae</taxon>
        <taxon>Papilionoideae</taxon>
        <taxon>50 kb inversion clade</taxon>
        <taxon>NPAAA clade</taxon>
        <taxon>indigoferoid/millettioid clade</taxon>
        <taxon>Phaseoleae</taxon>
        <taxon>Vigna</taxon>
    </lineage>
</organism>
<dbReference type="FunFam" id="2.60.120.430:FF:000007">
    <property type="entry name" value="FERONIA receptor-like kinase"/>
    <property type="match status" value="1"/>
</dbReference>
<dbReference type="PROSITE" id="PS00107">
    <property type="entry name" value="PROTEIN_KINASE_ATP"/>
    <property type="match status" value="1"/>
</dbReference>
<keyword evidence="9 13" id="KW-1133">Transmembrane helix</keyword>
<keyword evidence="3" id="KW-0808">Transferase</keyword>
<dbReference type="Gene3D" id="2.60.120.430">
    <property type="entry name" value="Galactose-binding lectin"/>
    <property type="match status" value="2"/>
</dbReference>
<evidence type="ECO:0000256" key="2">
    <source>
        <dbReference type="ARBA" id="ARBA00022527"/>
    </source>
</evidence>
<dbReference type="GO" id="GO:0010038">
    <property type="term" value="P:response to metal ion"/>
    <property type="evidence" value="ECO:0007669"/>
    <property type="project" value="UniProtKB-ARBA"/>
</dbReference>
<dbReference type="CDD" id="cd14066">
    <property type="entry name" value="STKc_IRAK"/>
    <property type="match status" value="1"/>
</dbReference>
<dbReference type="PANTHER" id="PTHR34590:SF15">
    <property type="entry name" value="PROTEIN KINASE DOMAIN-CONTAINING PROTEIN"/>
    <property type="match status" value="1"/>
</dbReference>
<reference evidence="15 16" key="1">
    <citation type="submission" date="2019-04" db="EMBL/GenBank/DDBJ databases">
        <title>An improved genome assembly and genetic linkage map for asparagus bean, Vigna unguiculata ssp. sesquipedialis.</title>
        <authorList>
            <person name="Xia Q."/>
            <person name="Zhang R."/>
            <person name="Dong Y."/>
        </authorList>
    </citation>
    <scope>NUCLEOTIDE SEQUENCE [LARGE SCALE GENOMIC DNA]</scope>
    <source>
        <tissue evidence="15">Leaf</tissue>
    </source>
</reference>
<name>A0A4D6NJ63_VIGUN</name>
<dbReference type="PROSITE" id="PS50011">
    <property type="entry name" value="PROTEIN_KINASE_DOM"/>
    <property type="match status" value="1"/>
</dbReference>
<gene>
    <name evidence="15" type="ORF">DEO72_LG10g3963</name>
</gene>
<evidence type="ECO:0000256" key="4">
    <source>
        <dbReference type="ARBA" id="ARBA00022692"/>
    </source>
</evidence>
<evidence type="ECO:0000256" key="7">
    <source>
        <dbReference type="ARBA" id="ARBA00022777"/>
    </source>
</evidence>
<keyword evidence="15" id="KW-0675">Receptor</keyword>
<accession>A0A4D6NJ63</accession>
<evidence type="ECO:0000313" key="15">
    <source>
        <dbReference type="EMBL" id="QCE12714.1"/>
    </source>
</evidence>
<dbReference type="GO" id="GO:0016020">
    <property type="term" value="C:membrane"/>
    <property type="evidence" value="ECO:0007669"/>
    <property type="project" value="UniProtKB-SubCell"/>
</dbReference>
<evidence type="ECO:0000259" key="14">
    <source>
        <dbReference type="PROSITE" id="PS50011"/>
    </source>
</evidence>
<dbReference type="Gene3D" id="1.10.510.10">
    <property type="entry name" value="Transferase(Phosphotransferase) domain 1"/>
    <property type="match status" value="1"/>
</dbReference>
<feature type="transmembrane region" description="Helical" evidence="13">
    <location>
        <begin position="189"/>
        <end position="210"/>
    </location>
</feature>
<dbReference type="EMBL" id="CP039354">
    <property type="protein sequence ID" value="QCE12714.1"/>
    <property type="molecule type" value="Genomic_DNA"/>
</dbReference>
<dbReference type="InterPro" id="IPR000719">
    <property type="entry name" value="Prot_kinase_dom"/>
</dbReference>
<dbReference type="PANTHER" id="PTHR34590">
    <property type="entry name" value="OS03G0124300 PROTEIN-RELATED"/>
    <property type="match status" value="1"/>
</dbReference>
<evidence type="ECO:0000256" key="9">
    <source>
        <dbReference type="ARBA" id="ARBA00022989"/>
    </source>
</evidence>
<feature type="binding site" evidence="12">
    <location>
        <position position="721"/>
    </location>
    <ligand>
        <name>ATP</name>
        <dbReference type="ChEBI" id="CHEBI:30616"/>
    </ligand>
</feature>
<dbReference type="SMART" id="SM00220">
    <property type="entry name" value="S_TKc"/>
    <property type="match status" value="1"/>
</dbReference>
<feature type="transmembrane region" description="Helical" evidence="13">
    <location>
        <begin position="622"/>
        <end position="645"/>
    </location>
</feature>
<keyword evidence="11" id="KW-0325">Glycoprotein</keyword>
<keyword evidence="6 12" id="KW-0547">Nucleotide-binding</keyword>
<dbReference type="GO" id="GO:0005524">
    <property type="term" value="F:ATP binding"/>
    <property type="evidence" value="ECO:0007669"/>
    <property type="project" value="UniProtKB-UniRule"/>
</dbReference>
<dbReference type="SUPFAM" id="SSF56112">
    <property type="entry name" value="Protein kinase-like (PK-like)"/>
    <property type="match status" value="2"/>
</dbReference>
<dbReference type="InterPro" id="IPR017441">
    <property type="entry name" value="Protein_kinase_ATP_BS"/>
</dbReference>
<dbReference type="Pfam" id="PF12819">
    <property type="entry name" value="Malectin_like"/>
    <property type="match status" value="1"/>
</dbReference>
<dbReference type="InterPro" id="IPR001245">
    <property type="entry name" value="Ser-Thr/Tyr_kinase_cat_dom"/>
</dbReference>
<feature type="domain" description="Protein kinase" evidence="14">
    <location>
        <begin position="692"/>
        <end position="1004"/>
    </location>
</feature>
<evidence type="ECO:0000256" key="1">
    <source>
        <dbReference type="ARBA" id="ARBA00004479"/>
    </source>
</evidence>
<keyword evidence="4 13" id="KW-0812">Transmembrane</keyword>